<dbReference type="AlphaFoldDB" id="A0A2N7W9C0"/>
<keyword evidence="4" id="KW-1185">Reference proteome</keyword>
<proteinExistence type="predicted"/>
<evidence type="ECO:0000313" key="5">
    <source>
        <dbReference type="Proteomes" id="UP000494205"/>
    </source>
</evidence>
<accession>A0A2N7W9C0</accession>
<dbReference type="Proteomes" id="UP000235659">
    <property type="component" value="Unassembled WGS sequence"/>
</dbReference>
<dbReference type="RefSeq" id="WP_102635329.1">
    <property type="nucleotide sequence ID" value="NZ_CADIJZ010000027.1"/>
</dbReference>
<dbReference type="Proteomes" id="UP000494205">
    <property type="component" value="Unassembled WGS sequence"/>
</dbReference>
<reference evidence="3 4" key="1">
    <citation type="submission" date="2018-01" db="EMBL/GenBank/DDBJ databases">
        <title>Whole genome analyses suggest that Burkholderia sensu lato contains two further novel genera in the rhizoxinica-symbiotica group Mycetohabitans gen. nov., and Trinickia gen. nov.: implications for the evolution of diazotrophy and nodulation in the Burkholderiaceae.</title>
        <authorList>
            <person name="Estrada-de los Santos P."/>
            <person name="Palmer M."/>
            <person name="Chavez-Ramirez B."/>
            <person name="Beukes C."/>
            <person name="Steenkamp E.T."/>
            <person name="Hirsch A.M."/>
            <person name="Manyaka P."/>
            <person name="Maluk M."/>
            <person name="Lafos M."/>
            <person name="Crook M."/>
            <person name="Gross E."/>
            <person name="Simon M.F."/>
            <person name="Bueno dos Reis Junior F."/>
            <person name="Poole P.S."/>
            <person name="Venter S.N."/>
            <person name="James E.K."/>
        </authorList>
    </citation>
    <scope>NUCLEOTIDE SEQUENCE [LARGE SCALE GENOMIC DNA]</scope>
    <source>
        <strain evidence="3 4">WSM 3937</strain>
    </source>
</reference>
<dbReference type="EMBL" id="CADIJZ010000027">
    <property type="protein sequence ID" value="CAB3731071.1"/>
    <property type="molecule type" value="Genomic_DNA"/>
</dbReference>
<feature type="compositionally biased region" description="Polar residues" evidence="1">
    <location>
        <begin position="75"/>
        <end position="84"/>
    </location>
</feature>
<evidence type="ECO:0000256" key="1">
    <source>
        <dbReference type="SAM" id="MobiDB-lite"/>
    </source>
</evidence>
<evidence type="ECO:0000313" key="2">
    <source>
        <dbReference type="EMBL" id="CAB3731071.1"/>
    </source>
</evidence>
<reference evidence="2 5" key="2">
    <citation type="submission" date="2020-04" db="EMBL/GenBank/DDBJ databases">
        <authorList>
            <person name="De Canck E."/>
        </authorList>
    </citation>
    <scope>NUCLEOTIDE SEQUENCE [LARGE SCALE GENOMIC DNA]</scope>
    <source>
        <strain evidence="2 5">LMG 27174</strain>
    </source>
</reference>
<feature type="compositionally biased region" description="Basic and acidic residues" evidence="1">
    <location>
        <begin position="49"/>
        <end position="59"/>
    </location>
</feature>
<sequence>MSNGYTQKTGYTVQKQHRPKPNQMNPGNMPTYQQDPPREKDPGPWASDESARVTHRESKFNQMPPGEMAHAKNAFGNNPGSGVSQAALDQQFQTVPMEPWEPMYTNEPAYGGYQNYTGEPEYSGGFVERNNVLDRL</sequence>
<dbReference type="OrthoDB" id="9825732at2"/>
<evidence type="ECO:0000313" key="4">
    <source>
        <dbReference type="Proteomes" id="UP000235659"/>
    </source>
</evidence>
<feature type="region of interest" description="Disordered" evidence="1">
    <location>
        <begin position="111"/>
        <end position="136"/>
    </location>
</feature>
<gene>
    <name evidence="3" type="ORF">C0Z16_28120</name>
    <name evidence="2" type="ORF">LMG27174_05803</name>
</gene>
<name>A0A2N7W9C0_9BURK</name>
<feature type="region of interest" description="Disordered" evidence="1">
    <location>
        <begin position="1"/>
        <end position="84"/>
    </location>
</feature>
<dbReference type="EMBL" id="PNXY01000026">
    <property type="protein sequence ID" value="PMS26003.1"/>
    <property type="molecule type" value="Genomic_DNA"/>
</dbReference>
<feature type="compositionally biased region" description="Polar residues" evidence="1">
    <location>
        <begin position="22"/>
        <end position="34"/>
    </location>
</feature>
<organism evidence="2 5">
    <name type="scientific">Paraburkholderia rhynchosiae</name>
    <dbReference type="NCBI Taxonomy" id="487049"/>
    <lineage>
        <taxon>Bacteria</taxon>
        <taxon>Pseudomonadati</taxon>
        <taxon>Pseudomonadota</taxon>
        <taxon>Betaproteobacteria</taxon>
        <taxon>Burkholderiales</taxon>
        <taxon>Burkholderiaceae</taxon>
        <taxon>Paraburkholderia</taxon>
    </lineage>
</organism>
<protein>
    <submittedName>
        <fullName evidence="2">Uncharacterized protein</fullName>
    </submittedName>
</protein>
<evidence type="ECO:0000313" key="3">
    <source>
        <dbReference type="EMBL" id="PMS26003.1"/>
    </source>
</evidence>
<feature type="compositionally biased region" description="Polar residues" evidence="1">
    <location>
        <begin position="1"/>
        <end position="14"/>
    </location>
</feature>